<feature type="compositionally biased region" description="Basic and acidic residues" evidence="1">
    <location>
        <begin position="121"/>
        <end position="136"/>
    </location>
</feature>
<reference evidence="2" key="2">
    <citation type="submission" date="2015-06" db="UniProtKB">
        <authorList>
            <consortium name="EnsemblMetazoa"/>
        </authorList>
    </citation>
    <scope>IDENTIFICATION</scope>
</reference>
<feature type="compositionally biased region" description="Polar residues" evidence="1">
    <location>
        <begin position="106"/>
        <end position="120"/>
    </location>
</feature>
<accession>T1JUM9</accession>
<keyword evidence="3" id="KW-1185">Reference proteome</keyword>
<dbReference type="AlphaFoldDB" id="T1JUM9"/>
<protein>
    <submittedName>
        <fullName evidence="2">Uncharacterized protein</fullName>
    </submittedName>
</protein>
<evidence type="ECO:0000313" key="2">
    <source>
        <dbReference type="EnsemblMetazoa" id="tetur02g01520.1"/>
    </source>
</evidence>
<dbReference type="HOGENOM" id="CLU_669638_0_0_1"/>
<feature type="compositionally biased region" description="Basic and acidic residues" evidence="1">
    <location>
        <begin position="96"/>
        <end position="105"/>
    </location>
</feature>
<evidence type="ECO:0000256" key="1">
    <source>
        <dbReference type="SAM" id="MobiDB-lite"/>
    </source>
</evidence>
<dbReference type="Proteomes" id="UP000015104">
    <property type="component" value="Unassembled WGS sequence"/>
</dbReference>
<gene>
    <name evidence="2" type="primary">107371083</name>
</gene>
<evidence type="ECO:0000313" key="3">
    <source>
        <dbReference type="Proteomes" id="UP000015104"/>
    </source>
</evidence>
<dbReference type="EMBL" id="CAEY01000779">
    <property type="status" value="NOT_ANNOTATED_CDS"/>
    <property type="molecule type" value="Genomic_DNA"/>
</dbReference>
<proteinExistence type="predicted"/>
<name>T1JUM9_TETUR</name>
<feature type="region of interest" description="Disordered" evidence="1">
    <location>
        <begin position="96"/>
        <end position="158"/>
    </location>
</feature>
<organism evidence="2 3">
    <name type="scientific">Tetranychus urticae</name>
    <name type="common">Two-spotted spider mite</name>
    <dbReference type="NCBI Taxonomy" id="32264"/>
    <lineage>
        <taxon>Eukaryota</taxon>
        <taxon>Metazoa</taxon>
        <taxon>Ecdysozoa</taxon>
        <taxon>Arthropoda</taxon>
        <taxon>Chelicerata</taxon>
        <taxon>Arachnida</taxon>
        <taxon>Acari</taxon>
        <taxon>Acariformes</taxon>
        <taxon>Trombidiformes</taxon>
        <taxon>Prostigmata</taxon>
        <taxon>Eleutherengona</taxon>
        <taxon>Raphignathae</taxon>
        <taxon>Tetranychoidea</taxon>
        <taxon>Tetranychidae</taxon>
        <taxon>Tetranychus</taxon>
    </lineage>
</organism>
<feature type="compositionally biased region" description="Low complexity" evidence="1">
    <location>
        <begin position="140"/>
        <end position="152"/>
    </location>
</feature>
<dbReference type="EnsemblMetazoa" id="tetur02g01520.1">
    <property type="protein sequence ID" value="tetur02g01520.1"/>
    <property type="gene ID" value="tetur02g01520"/>
</dbReference>
<reference evidence="3" key="1">
    <citation type="submission" date="2011-08" db="EMBL/GenBank/DDBJ databases">
        <authorList>
            <person name="Rombauts S."/>
        </authorList>
    </citation>
    <scope>NUCLEOTIDE SEQUENCE</scope>
    <source>
        <strain evidence="3">London</strain>
    </source>
</reference>
<sequence>MAEAKLAMIEDRIQIFKLLLKAIQESQADLDEIDSLVNKMQNSTIGIFDTVDINQEIANSDSTKFDLRSANKNIEIAEPDFLKIQQKIRDETLKKVVNKGQKDSCSETTLENQETPMNEWQRSKIEPHETPERGNSMDKLNGSISHDSSSSDSDSDHSLDNISADLLYHTSDNQQSNSINNSTYYGISSNAGLKRPIKSPKCSVFSLPKTLLAAKRRKQELRWKLTEISQASPKDNEVLTSELSKKKQRTNNIPKLKSVGTTEAKPDINNININTIETRSFNNDPLTMKVICKARNKKAETKVFCLKMSKNDTFVDPENIHMQLKSCMRRFGNDSKSSFVKCHCNMCLSGKPVIGRSHNLLSHLYRTENILLHCCYCDKSTQDMKRMRKHIQKYHWIKGEILQETHVEDEE</sequence>